<protein>
    <submittedName>
        <fullName evidence="1">Uncharacterized protein</fullName>
    </submittedName>
</protein>
<evidence type="ECO:0000313" key="1">
    <source>
        <dbReference type="EMBL" id="GGB70083.1"/>
    </source>
</evidence>
<dbReference type="EMBL" id="BMKF01000002">
    <property type="protein sequence ID" value="GGB70083.1"/>
    <property type="molecule type" value="Genomic_DNA"/>
</dbReference>
<name>A0ABQ1JMK2_9PROT</name>
<dbReference type="Proteomes" id="UP000628854">
    <property type="component" value="Unassembled WGS sequence"/>
</dbReference>
<sequence>MQFDDFILATSWSPDRQQFFDALRIRHHGLAAQLFGQIFDVLFVVSLDLRREYQRYYAVEYASFSDYVEIYYGKTLSDVEREKEHVFWIKYVPSLLDTAFENHQLEAVLKVISRMEIEYESED</sequence>
<gene>
    <name evidence="1" type="ORF">GCM10011503_18460</name>
</gene>
<proteinExistence type="predicted"/>
<comment type="caution">
    <text evidence="1">The sequence shown here is derived from an EMBL/GenBank/DDBJ whole genome shotgun (WGS) entry which is preliminary data.</text>
</comment>
<accession>A0ABQ1JMK2</accession>
<evidence type="ECO:0000313" key="2">
    <source>
        <dbReference type="Proteomes" id="UP000628854"/>
    </source>
</evidence>
<reference evidence="2" key="1">
    <citation type="journal article" date="2019" name="Int. J. Syst. Evol. Microbiol.">
        <title>The Global Catalogue of Microorganisms (GCM) 10K type strain sequencing project: providing services to taxonomists for standard genome sequencing and annotation.</title>
        <authorList>
            <consortium name="The Broad Institute Genomics Platform"/>
            <consortium name="The Broad Institute Genome Sequencing Center for Infectious Disease"/>
            <person name="Wu L."/>
            <person name="Ma J."/>
        </authorList>
    </citation>
    <scope>NUCLEOTIDE SEQUENCE [LARGE SCALE GENOMIC DNA]</scope>
    <source>
        <strain evidence="2">CGMCC 1.15928</strain>
    </source>
</reference>
<keyword evidence="2" id="KW-1185">Reference proteome</keyword>
<dbReference type="RefSeq" id="WP_084392698.1">
    <property type="nucleotide sequence ID" value="NZ_BMKF01000002.1"/>
</dbReference>
<organism evidence="1 2">
    <name type="scientific">Henriciella pelagia</name>
    <dbReference type="NCBI Taxonomy" id="1977912"/>
    <lineage>
        <taxon>Bacteria</taxon>
        <taxon>Pseudomonadati</taxon>
        <taxon>Pseudomonadota</taxon>
        <taxon>Alphaproteobacteria</taxon>
        <taxon>Hyphomonadales</taxon>
        <taxon>Hyphomonadaceae</taxon>
        <taxon>Henriciella</taxon>
    </lineage>
</organism>